<evidence type="ECO:0000313" key="5">
    <source>
        <dbReference type="Proteomes" id="UP000045051"/>
    </source>
</evidence>
<dbReference type="EMBL" id="CDOI01000144">
    <property type="protein sequence ID" value="CEN46295.1"/>
    <property type="molecule type" value="Genomic_DNA"/>
</dbReference>
<accession>A0A0B7HVH5</accession>
<evidence type="ECO:0000256" key="2">
    <source>
        <dbReference type="ARBA" id="ARBA00022801"/>
    </source>
</evidence>
<keyword evidence="1" id="KW-0444">Lipid biosynthesis</keyword>
<gene>
    <name evidence="4" type="ORF">CCAND38_330026</name>
</gene>
<keyword evidence="3" id="KW-0443">Lipid metabolism</keyword>
<dbReference type="PANTHER" id="PTHR38764">
    <property type="entry name" value="ACYL CARRIER PROTEIN PHOSPHODIESTERASE"/>
    <property type="match status" value="1"/>
</dbReference>
<evidence type="ECO:0000256" key="1">
    <source>
        <dbReference type="ARBA" id="ARBA00022516"/>
    </source>
</evidence>
<dbReference type="GO" id="GO:0006633">
    <property type="term" value="P:fatty acid biosynthetic process"/>
    <property type="evidence" value="ECO:0007669"/>
    <property type="project" value="InterPro"/>
</dbReference>
<proteinExistence type="predicted"/>
<dbReference type="AlphaFoldDB" id="A0A0B7HVH5"/>
<dbReference type="Proteomes" id="UP000045051">
    <property type="component" value="Unassembled WGS sequence"/>
</dbReference>
<evidence type="ECO:0000313" key="4">
    <source>
        <dbReference type="EMBL" id="CEN46295.1"/>
    </source>
</evidence>
<keyword evidence="5" id="KW-1185">Reference proteome</keyword>
<dbReference type="RefSeq" id="WP_042344282.1">
    <property type="nucleotide sequence ID" value="NZ_CDOH01000024.1"/>
</dbReference>
<dbReference type="InterPro" id="IPR007431">
    <property type="entry name" value="ACP_PD"/>
</dbReference>
<organism evidence="4 5">
    <name type="scientific">Capnocytophaga canis</name>
    <dbReference type="NCBI Taxonomy" id="1848903"/>
    <lineage>
        <taxon>Bacteria</taxon>
        <taxon>Pseudomonadati</taxon>
        <taxon>Bacteroidota</taxon>
        <taxon>Flavobacteriia</taxon>
        <taxon>Flavobacteriales</taxon>
        <taxon>Flavobacteriaceae</taxon>
        <taxon>Capnocytophaga</taxon>
    </lineage>
</organism>
<reference evidence="4 5" key="1">
    <citation type="submission" date="2015-01" db="EMBL/GenBank/DDBJ databases">
        <authorList>
            <person name="MANFREDI Pablo"/>
        </authorList>
    </citation>
    <scope>NUCLEOTIDE SEQUENCE [LARGE SCALE GENOMIC DNA]</scope>
    <source>
        <strain evidence="4 5">CcD38</strain>
    </source>
</reference>
<dbReference type="PANTHER" id="PTHR38764:SF1">
    <property type="entry name" value="ACYL CARRIER PROTEIN PHOSPHODIESTERASE"/>
    <property type="match status" value="1"/>
</dbReference>
<dbReference type="GO" id="GO:0008770">
    <property type="term" value="F:[acyl-carrier-protein] phosphodiesterase activity"/>
    <property type="evidence" value="ECO:0007669"/>
    <property type="project" value="InterPro"/>
</dbReference>
<keyword evidence="2" id="KW-0378">Hydrolase</keyword>
<name>A0A0B7HVH5_9FLAO</name>
<dbReference type="Pfam" id="PF04336">
    <property type="entry name" value="ACP_PD"/>
    <property type="match status" value="1"/>
</dbReference>
<protein>
    <submittedName>
        <fullName evidence="4">(Acyl-carrier-protein) phosphodiesterase</fullName>
    </submittedName>
</protein>
<evidence type="ECO:0000256" key="3">
    <source>
        <dbReference type="ARBA" id="ARBA00023098"/>
    </source>
</evidence>
<sequence length="192" mass="22999">MNFLAHIYLSGEEDNLVKIGNFMADTVRGKQYLSFPEPIQKGILLHRQIDTFTDTNPTFRSSRKRLVPKFGHYSGVITDVFYDYFLAKNWNLYSDIRLEDYVQQFYELLECEKSKLNEHTIFIMQHMIKDNWLLAYASLEGMEKILYQMDRRTGFKSNMQYAIKPLIEHESVFENDFFSFFEDIRKFIVHQL</sequence>